<dbReference type="InterPro" id="IPR001810">
    <property type="entry name" value="F-box_dom"/>
</dbReference>
<dbReference type="SMART" id="SM00256">
    <property type="entry name" value="FBOX"/>
    <property type="match status" value="1"/>
</dbReference>
<evidence type="ECO:0000313" key="2">
    <source>
        <dbReference type="EMBL" id="KAA8899661.1"/>
    </source>
</evidence>
<evidence type="ECO:0000313" key="3">
    <source>
        <dbReference type="Proteomes" id="UP000761534"/>
    </source>
</evidence>
<accession>A0A642UKI9</accession>
<reference evidence="2" key="1">
    <citation type="journal article" date="2019" name="G3 (Bethesda)">
        <title>Genome Assemblies of Two Rare Opportunistic Yeast Pathogens: Diutina rugosa (syn. Candida rugosa) and Trichomonascus ciferrii (syn. Candida ciferrii).</title>
        <authorList>
            <person name="Mixao V."/>
            <person name="Saus E."/>
            <person name="Hansen A.P."/>
            <person name="Lass-Florl C."/>
            <person name="Gabaldon T."/>
        </authorList>
    </citation>
    <scope>NUCLEOTIDE SEQUENCE</scope>
    <source>
        <strain evidence="2">CBS 4856</strain>
    </source>
</reference>
<dbReference type="EMBL" id="SWFS01000517">
    <property type="protein sequence ID" value="KAA8899661.1"/>
    <property type="molecule type" value="Genomic_DNA"/>
</dbReference>
<dbReference type="SUPFAM" id="SSF81383">
    <property type="entry name" value="F-box domain"/>
    <property type="match status" value="1"/>
</dbReference>
<comment type="caution">
    <text evidence="2">The sequence shown here is derived from an EMBL/GenBank/DDBJ whole genome shotgun (WGS) entry which is preliminary data.</text>
</comment>
<dbReference type="AlphaFoldDB" id="A0A642UKI9"/>
<keyword evidence="3" id="KW-1185">Reference proteome</keyword>
<name>A0A642UKI9_9ASCO</name>
<organism evidence="2 3">
    <name type="scientific">Trichomonascus ciferrii</name>
    <dbReference type="NCBI Taxonomy" id="44093"/>
    <lineage>
        <taxon>Eukaryota</taxon>
        <taxon>Fungi</taxon>
        <taxon>Dikarya</taxon>
        <taxon>Ascomycota</taxon>
        <taxon>Saccharomycotina</taxon>
        <taxon>Dipodascomycetes</taxon>
        <taxon>Dipodascales</taxon>
        <taxon>Trichomonascaceae</taxon>
        <taxon>Trichomonascus</taxon>
        <taxon>Trichomonascus ciferrii complex</taxon>
    </lineage>
</organism>
<dbReference type="PROSITE" id="PS50181">
    <property type="entry name" value="FBOX"/>
    <property type="match status" value="1"/>
</dbReference>
<dbReference type="CDD" id="cd09917">
    <property type="entry name" value="F-box_SF"/>
    <property type="match status" value="1"/>
</dbReference>
<dbReference type="VEuPathDB" id="FungiDB:TRICI_006318"/>
<proteinExistence type="predicted"/>
<evidence type="ECO:0000259" key="1">
    <source>
        <dbReference type="PROSITE" id="PS50181"/>
    </source>
</evidence>
<gene>
    <name evidence="2" type="ORF">TRICI_006318</name>
</gene>
<sequence length="555" mass="60954">MKLLDLPDEVLSGICKQIKLASLLNVRRTCKRLCDAADDYLSADFMGTSPPGYKSHGTFTVVVHCEENSGVKRSGDAFDARELSTGVEYSLLFWLRRMKRVIIDARSVSCRYFLLDTILTAVENTGTKDGDCAVDLRGSLDLSDPQTRKFIDRINTSNGYFHAIVGLVGVSSSPMVFGNRVTTLAMWAPPSAISKMLNNTSASLRELIIGGYPKTSESWTMSKIANVVNKYVQLERVEFKGVHISMGNTCEKVVIETNCLFFSSCKFVGPPVRNIECVADKVFFIDTNPELALESCSFPILNHLLIAGTTSDVLSPRCISRVSALIRNLKDFSVHQPSGTESILQLKALSNSPVKLLAINLKRLHSTIGCSNLPKQLEELSIMVDSAPNNSRSTLQQLSQTCVHLKSVKIAVKGRTDMIWVYGQKDLALLRSLSSDLFVEASQSPGGVGGWPPEKSKPETILQVGFADIWINRASVEQTNSLGSFWKGRQSSIGYWRHASVMSYHHEPGVSGAPVLKEDSTTLIWIYLILRLNKIGASTGFFVLERGKSVTKGGG</sequence>
<dbReference type="Proteomes" id="UP000761534">
    <property type="component" value="Unassembled WGS sequence"/>
</dbReference>
<dbReference type="Pfam" id="PF12937">
    <property type="entry name" value="F-box-like"/>
    <property type="match status" value="1"/>
</dbReference>
<protein>
    <recommendedName>
        <fullName evidence="1">F-box domain-containing protein</fullName>
    </recommendedName>
</protein>
<dbReference type="InterPro" id="IPR036047">
    <property type="entry name" value="F-box-like_dom_sf"/>
</dbReference>
<feature type="domain" description="F-box" evidence="1">
    <location>
        <begin position="1"/>
        <end position="48"/>
    </location>
</feature>